<dbReference type="EMBL" id="CP039371">
    <property type="protein sequence ID" value="QCI10605.1"/>
    <property type="molecule type" value="Genomic_DNA"/>
</dbReference>
<dbReference type="Proteomes" id="UP000298551">
    <property type="component" value="Chromosome"/>
</dbReference>
<dbReference type="RefSeq" id="WP_136912821.1">
    <property type="nucleotide sequence ID" value="NZ_CP039371.1"/>
</dbReference>
<accession>A0A4D6XDT8</accession>
<protein>
    <submittedName>
        <fullName evidence="1">Uncharacterized protein</fullName>
    </submittedName>
</protein>
<organism evidence="1 2">
    <name type="scientific">Pseudomonas putida</name>
    <name type="common">Arthrobacter siderocapsulatus</name>
    <dbReference type="NCBI Taxonomy" id="303"/>
    <lineage>
        <taxon>Bacteria</taxon>
        <taxon>Pseudomonadati</taxon>
        <taxon>Pseudomonadota</taxon>
        <taxon>Gammaproteobacteria</taxon>
        <taxon>Pseudomonadales</taxon>
        <taxon>Pseudomonadaceae</taxon>
        <taxon>Pseudomonas</taxon>
    </lineage>
</organism>
<proteinExistence type="predicted"/>
<name>A0A4D6XDT8_PSEPU</name>
<evidence type="ECO:0000313" key="1">
    <source>
        <dbReference type="EMBL" id="QCI10605.1"/>
    </source>
</evidence>
<gene>
    <name evidence="1" type="ORF">E6B08_03900</name>
</gene>
<sequence length="164" mass="18105">MSNPASADLWYTRSFTGKLYVRKDATLIPTRQHAYGADPDRPTYEQAYSNDGWLRMGGSEPTVSLACSYLSKGPDGLRFTISGCDEDSERKLGVSRNGYLGFYKVAAVTDPWLIEPVTVDGDVLVCRLKDHRGHVVKAELGTSDQYLNVETGTSLEFAIIYAPD</sequence>
<dbReference type="AlphaFoldDB" id="A0A4D6XDT8"/>
<dbReference type="OrthoDB" id="6962933at2"/>
<evidence type="ECO:0000313" key="2">
    <source>
        <dbReference type="Proteomes" id="UP000298551"/>
    </source>
</evidence>
<reference evidence="2" key="1">
    <citation type="submission" date="2019-04" db="EMBL/GenBank/DDBJ databases">
        <title>Genome sequence of Pseudomonas putida 1290, an auxin catabolizing strain.</title>
        <authorList>
            <person name="Laird T.S."/>
            <person name="Leveau J.H.J."/>
        </authorList>
    </citation>
    <scope>NUCLEOTIDE SEQUENCE [LARGE SCALE GENOMIC DNA]</scope>
    <source>
        <strain evidence="2">1290</strain>
    </source>
</reference>